<dbReference type="InterPro" id="IPR036259">
    <property type="entry name" value="MFS_trans_sf"/>
</dbReference>
<dbReference type="Proteomes" id="UP001595772">
    <property type="component" value="Unassembled WGS sequence"/>
</dbReference>
<name>A0ABV8H147_9BACI</name>
<proteinExistence type="predicted"/>
<sequence>MSTSTIGKEQKYNTAKLWQIGFFALNNTATNLYMFILTFVSYYAAGVAGLTVALVSIVLTAMRIFDGITDPVVGFIIDKTESKFGKFRPLMILGNAILATSIILMYSITHTLPQEFQLIFFILTYALYVIGYTFQTAVTKAAQTVLTNSPKQRPLFSVFDGVYNTVVFTLGQVYVASYLIAKHGDFNMELFVELNTLAIILAAICTILAVIGISGKDRKEFYGLADLTVNTRFRDYWPILKGNLPLKLLITAVTADKLAFSLLRQSVVMVMIFGILIGDYALSGTISMVTVVPILLITFIAVAIARKRGMRNSFIKSTWISFLSLVGLVVLFLVISDPTSISGNIGIGIVLFVILYTLAMGFGAIPSTLVNPMIADISDYETYKSGRYVPGMLGTLFSFVDKLVTSLAPAIVGLGVALIGFTAEFPTVNDPLTTPLFGMTLLLGFGLPALMLIVSLVAMKFYSLDDKRMEEIQTELARLKAEGKIKETEEDGKTKVV</sequence>
<keyword evidence="1" id="KW-0175">Coiled coil</keyword>
<feature type="transmembrane region" description="Helical" evidence="2">
    <location>
        <begin position="90"/>
        <end position="110"/>
    </location>
</feature>
<organism evidence="3 4">
    <name type="scientific">Oceanobacillus longus</name>
    <dbReference type="NCBI Taxonomy" id="930120"/>
    <lineage>
        <taxon>Bacteria</taxon>
        <taxon>Bacillati</taxon>
        <taxon>Bacillota</taxon>
        <taxon>Bacilli</taxon>
        <taxon>Bacillales</taxon>
        <taxon>Bacillaceae</taxon>
        <taxon>Oceanobacillus</taxon>
    </lineage>
</organism>
<evidence type="ECO:0000313" key="3">
    <source>
        <dbReference type="EMBL" id="MFC4025605.1"/>
    </source>
</evidence>
<dbReference type="RefSeq" id="WP_379498101.1">
    <property type="nucleotide sequence ID" value="NZ_JBHSAO010000017.1"/>
</dbReference>
<feature type="transmembrane region" description="Helical" evidence="2">
    <location>
        <begin position="284"/>
        <end position="305"/>
    </location>
</feature>
<dbReference type="EMBL" id="JBHSAO010000017">
    <property type="protein sequence ID" value="MFC4025605.1"/>
    <property type="molecule type" value="Genomic_DNA"/>
</dbReference>
<keyword evidence="2" id="KW-0812">Transmembrane</keyword>
<dbReference type="Gene3D" id="1.20.1250.20">
    <property type="entry name" value="MFS general substrate transporter like domains"/>
    <property type="match status" value="1"/>
</dbReference>
<feature type="transmembrane region" description="Helical" evidence="2">
    <location>
        <begin position="155"/>
        <end position="174"/>
    </location>
</feature>
<evidence type="ECO:0000256" key="2">
    <source>
        <dbReference type="SAM" id="Phobius"/>
    </source>
</evidence>
<feature type="transmembrane region" description="Helical" evidence="2">
    <location>
        <begin position="258"/>
        <end position="278"/>
    </location>
</feature>
<feature type="transmembrane region" description="Helical" evidence="2">
    <location>
        <begin position="341"/>
        <end position="365"/>
    </location>
</feature>
<reference evidence="4" key="1">
    <citation type="journal article" date="2019" name="Int. J. Syst. Evol. Microbiol.">
        <title>The Global Catalogue of Microorganisms (GCM) 10K type strain sequencing project: providing services to taxonomists for standard genome sequencing and annotation.</title>
        <authorList>
            <consortium name="The Broad Institute Genomics Platform"/>
            <consortium name="The Broad Institute Genome Sequencing Center for Infectious Disease"/>
            <person name="Wu L."/>
            <person name="Ma J."/>
        </authorList>
    </citation>
    <scope>NUCLEOTIDE SEQUENCE [LARGE SCALE GENOMIC DNA]</scope>
    <source>
        <strain evidence="4">IBRC-M 10703</strain>
    </source>
</reference>
<keyword evidence="2" id="KW-1133">Transmembrane helix</keyword>
<feature type="transmembrane region" description="Helical" evidence="2">
    <location>
        <begin position="435"/>
        <end position="459"/>
    </location>
</feature>
<feature type="transmembrane region" description="Helical" evidence="2">
    <location>
        <begin position="403"/>
        <end position="423"/>
    </location>
</feature>
<protein>
    <submittedName>
        <fullName evidence="3">MFS transporter</fullName>
    </submittedName>
</protein>
<dbReference type="PANTHER" id="PTHR11328">
    <property type="entry name" value="MAJOR FACILITATOR SUPERFAMILY DOMAIN-CONTAINING PROTEIN"/>
    <property type="match status" value="1"/>
</dbReference>
<evidence type="ECO:0000313" key="4">
    <source>
        <dbReference type="Proteomes" id="UP001595772"/>
    </source>
</evidence>
<dbReference type="Pfam" id="PF13347">
    <property type="entry name" value="MFS_2"/>
    <property type="match status" value="1"/>
</dbReference>
<keyword evidence="2" id="KW-0472">Membrane</keyword>
<feature type="transmembrane region" description="Helical" evidence="2">
    <location>
        <begin position="317"/>
        <end position="335"/>
    </location>
</feature>
<feature type="transmembrane region" description="Helical" evidence="2">
    <location>
        <begin position="194"/>
        <end position="213"/>
    </location>
</feature>
<feature type="transmembrane region" description="Helical" evidence="2">
    <location>
        <begin position="116"/>
        <end position="134"/>
    </location>
</feature>
<dbReference type="InterPro" id="IPR039672">
    <property type="entry name" value="MFS_2"/>
</dbReference>
<feature type="coiled-coil region" evidence="1">
    <location>
        <begin position="462"/>
        <end position="489"/>
    </location>
</feature>
<feature type="transmembrane region" description="Helical" evidence="2">
    <location>
        <begin position="32"/>
        <end position="59"/>
    </location>
</feature>
<comment type="caution">
    <text evidence="3">The sequence shown here is derived from an EMBL/GenBank/DDBJ whole genome shotgun (WGS) entry which is preliminary data.</text>
</comment>
<dbReference type="SUPFAM" id="SSF103473">
    <property type="entry name" value="MFS general substrate transporter"/>
    <property type="match status" value="1"/>
</dbReference>
<keyword evidence="4" id="KW-1185">Reference proteome</keyword>
<accession>A0ABV8H147</accession>
<gene>
    <name evidence="3" type="ORF">ACFOUV_17645</name>
</gene>
<dbReference type="PANTHER" id="PTHR11328:SF24">
    <property type="entry name" value="MAJOR FACILITATOR SUPERFAMILY (MFS) PROFILE DOMAIN-CONTAINING PROTEIN"/>
    <property type="match status" value="1"/>
</dbReference>
<evidence type="ECO:0000256" key="1">
    <source>
        <dbReference type="SAM" id="Coils"/>
    </source>
</evidence>